<keyword evidence="2" id="KW-1133">Transmembrane helix</keyword>
<evidence type="ECO:0000256" key="2">
    <source>
        <dbReference type="SAM" id="Phobius"/>
    </source>
</evidence>
<sequence length="847" mass="92708">MPTSPPCSPRRRVLHERTPSERNRLQIRPVPYSPPRLCSEDHPPVSPSRSLSNVAQDWLSFSNRQQQEDHGKRASVFLAPGLHDPLQSHPVHDNSVVPTVGAGGDFLRLPLGTPPDAAIRGPSPSTSSLEAATPPNWTSLYESPARAFPPPPGPLDSSSASSSPSPSPRRRASKVVAVNLDKTFSLLPQSNFHPSATTSSGPQPCSPSAPAASSDHSRSNLFGSGLPSLPRTPFCKQPLSSGSLDAKVPNPNLPSSRDHRLLRRVHTRTVDQDSRPFFHQGLPTLNEDSPRSSSIGVRHLQKQSRYSSYSLSTASETSNYKTYASPATVANSADTDVDTLPPAWSPSDADVTGGSSAARSFQHQQHSVLSDAEPNYVVLHDSSSASSAVVGKGPRLRLEYSRESLLVPPLRPTARSLINRSDRSTSGSRYSIRTASLASFSSSVVEDATSFILAGAPTVHMPRSIFKRSASRRTINTKALEPQWPKSQQHQLIATEREGANTSAPCSVAPARSPLAVHLSKLAPILDLAHARSARIAREASEPPHVAHRVLRRDPNGTAARLVRDHDEHGDGLADLERLHHRPSRSRLYSLLSSHASDRNIWSSCSSQSTNLRSSIPAWARVYYGSGEHRFLAAQPSADSLRSQYKHRSQGSFLRSQPPNEPAEILQASSRTHHQDAASSQQYFPGMGGDVDNEITRHQPVSIARTAKKQTSSIWSPHLRQDRRAKPSNFWEAQSAEWSGDGATQAYSRMQPIFFIAGFVFPFAWMFASFLPIAPRPIFEVAEVHSTSRVDREKEAQQQVHESPDVHRYGRARWWRNLNRAMSIVGLIVIGAIIALVVTGSKQQWTL</sequence>
<organism evidence="3 4">
    <name type="scientific">Drechmeria coniospora</name>
    <name type="common">Nematophagous fungus</name>
    <name type="synonym">Meria coniospora</name>
    <dbReference type="NCBI Taxonomy" id="98403"/>
    <lineage>
        <taxon>Eukaryota</taxon>
        <taxon>Fungi</taxon>
        <taxon>Dikarya</taxon>
        <taxon>Ascomycota</taxon>
        <taxon>Pezizomycotina</taxon>
        <taxon>Sordariomycetes</taxon>
        <taxon>Hypocreomycetidae</taxon>
        <taxon>Hypocreales</taxon>
        <taxon>Ophiocordycipitaceae</taxon>
        <taxon>Drechmeria</taxon>
    </lineage>
</organism>
<dbReference type="RefSeq" id="XP_040655219.1">
    <property type="nucleotide sequence ID" value="XM_040805115.1"/>
</dbReference>
<feature type="transmembrane region" description="Helical" evidence="2">
    <location>
        <begin position="821"/>
        <end position="841"/>
    </location>
</feature>
<dbReference type="GeneID" id="63720475"/>
<feature type="compositionally biased region" description="Polar residues" evidence="1">
    <location>
        <begin position="188"/>
        <end position="198"/>
    </location>
</feature>
<dbReference type="Proteomes" id="UP000076580">
    <property type="component" value="Chromosome 03"/>
</dbReference>
<keyword evidence="4" id="KW-1185">Reference proteome</keyword>
<accession>A0A151GFJ3</accession>
<evidence type="ECO:0000313" key="3">
    <source>
        <dbReference type="EMBL" id="KYK55867.1"/>
    </source>
</evidence>
<proteinExistence type="predicted"/>
<keyword evidence="2" id="KW-0812">Transmembrane</keyword>
<feature type="region of interest" description="Disordered" evidence="1">
    <location>
        <begin position="332"/>
        <end position="366"/>
    </location>
</feature>
<dbReference type="AlphaFoldDB" id="A0A151GFJ3"/>
<feature type="region of interest" description="Disordered" evidence="1">
    <location>
        <begin position="1"/>
        <end position="52"/>
    </location>
</feature>
<name>A0A151GFJ3_DRECN</name>
<feature type="compositionally biased region" description="Basic and acidic residues" evidence="1">
    <location>
        <begin position="15"/>
        <end position="24"/>
    </location>
</feature>
<feature type="compositionally biased region" description="Low complexity" evidence="1">
    <location>
        <begin position="199"/>
        <end position="214"/>
    </location>
</feature>
<dbReference type="STRING" id="98403.A0A151GFJ3"/>
<evidence type="ECO:0000256" key="1">
    <source>
        <dbReference type="SAM" id="MobiDB-lite"/>
    </source>
</evidence>
<feature type="compositionally biased region" description="Polar residues" evidence="1">
    <location>
        <begin position="353"/>
        <end position="366"/>
    </location>
</feature>
<feature type="compositionally biased region" description="Polar residues" evidence="1">
    <location>
        <begin position="123"/>
        <end position="141"/>
    </location>
</feature>
<reference evidence="3 4" key="1">
    <citation type="journal article" date="2016" name="Sci. Rep.">
        <title>Insights into Adaptations to a Near-Obligate Nematode Endoparasitic Lifestyle from the Finished Genome of Drechmeria coniospora.</title>
        <authorList>
            <person name="Zhang L."/>
            <person name="Zhou Z."/>
            <person name="Guo Q."/>
            <person name="Fokkens L."/>
            <person name="Miskei M."/>
            <person name="Pocsi I."/>
            <person name="Zhang W."/>
            <person name="Chen M."/>
            <person name="Wang L."/>
            <person name="Sun Y."/>
            <person name="Donzelli B.G."/>
            <person name="Gibson D.M."/>
            <person name="Nelson D.R."/>
            <person name="Luo J.G."/>
            <person name="Rep M."/>
            <person name="Liu H."/>
            <person name="Yang S."/>
            <person name="Wang J."/>
            <person name="Krasnoff S.B."/>
            <person name="Xu Y."/>
            <person name="Molnar I."/>
            <person name="Lin M."/>
        </authorList>
    </citation>
    <scope>NUCLEOTIDE SEQUENCE [LARGE SCALE GENOMIC DNA]</scope>
    <source>
        <strain evidence="3 4">ARSEF 6962</strain>
    </source>
</reference>
<comment type="caution">
    <text evidence="3">The sequence shown here is derived from an EMBL/GenBank/DDBJ whole genome shotgun (WGS) entry which is preliminary data.</text>
</comment>
<feature type="transmembrane region" description="Helical" evidence="2">
    <location>
        <begin position="753"/>
        <end position="773"/>
    </location>
</feature>
<feature type="region of interest" description="Disordered" evidence="1">
    <location>
        <begin position="188"/>
        <end position="300"/>
    </location>
</feature>
<evidence type="ECO:0008006" key="5">
    <source>
        <dbReference type="Google" id="ProtNLM"/>
    </source>
</evidence>
<keyword evidence="2" id="KW-0472">Membrane</keyword>
<evidence type="ECO:0000313" key="4">
    <source>
        <dbReference type="Proteomes" id="UP000076580"/>
    </source>
</evidence>
<feature type="region of interest" description="Disordered" evidence="1">
    <location>
        <begin position="642"/>
        <end position="691"/>
    </location>
</feature>
<protein>
    <recommendedName>
        <fullName evidence="5">Serine-rich protein</fullName>
    </recommendedName>
</protein>
<feature type="region of interest" description="Disordered" evidence="1">
    <location>
        <begin position="107"/>
        <end position="172"/>
    </location>
</feature>
<dbReference type="InParanoid" id="A0A151GFJ3"/>
<feature type="compositionally biased region" description="Low complexity" evidence="1">
    <location>
        <begin position="155"/>
        <end position="164"/>
    </location>
</feature>
<dbReference type="EMBL" id="LAYC01000003">
    <property type="protein sequence ID" value="KYK55867.1"/>
    <property type="molecule type" value="Genomic_DNA"/>
</dbReference>
<gene>
    <name evidence="3" type="ORF">DCS_07832</name>
</gene>